<feature type="region of interest" description="Disordered" evidence="1">
    <location>
        <begin position="22"/>
        <end position="190"/>
    </location>
</feature>
<accession>A0ABU8GKL0</accession>
<evidence type="ECO:0000313" key="2">
    <source>
        <dbReference type="EMBL" id="MEI5613504.1"/>
    </source>
</evidence>
<protein>
    <recommendedName>
        <fullName evidence="4">DUF2637 domain-containing protein</fullName>
    </recommendedName>
</protein>
<keyword evidence="3" id="KW-1185">Reference proteome</keyword>
<feature type="compositionally biased region" description="Basic residues" evidence="1">
    <location>
        <begin position="167"/>
        <end position="176"/>
    </location>
</feature>
<comment type="caution">
    <text evidence="2">The sequence shown here is derived from an EMBL/GenBank/DDBJ whole genome shotgun (WGS) entry which is preliminary data.</text>
</comment>
<dbReference type="Proteomes" id="UP001365781">
    <property type="component" value="Unassembled WGS sequence"/>
</dbReference>
<proteinExistence type="predicted"/>
<feature type="compositionally biased region" description="Acidic residues" evidence="1">
    <location>
        <begin position="49"/>
        <end position="66"/>
    </location>
</feature>
<feature type="compositionally biased region" description="Basic and acidic residues" evidence="1">
    <location>
        <begin position="67"/>
        <end position="101"/>
    </location>
</feature>
<evidence type="ECO:0000313" key="3">
    <source>
        <dbReference type="Proteomes" id="UP001365781"/>
    </source>
</evidence>
<feature type="compositionally biased region" description="Acidic residues" evidence="1">
    <location>
        <begin position="104"/>
        <end position="135"/>
    </location>
</feature>
<evidence type="ECO:0000256" key="1">
    <source>
        <dbReference type="SAM" id="MobiDB-lite"/>
    </source>
</evidence>
<dbReference type="RefSeq" id="WP_336558639.1">
    <property type="nucleotide sequence ID" value="NZ_JBBAYL010000024.1"/>
</dbReference>
<name>A0ABU8GKL0_9ACTN</name>
<evidence type="ECO:0008006" key="4">
    <source>
        <dbReference type="Google" id="ProtNLM"/>
    </source>
</evidence>
<sequence>MTTTTPGADELEARDRLLALGVSYAPTADDAPAGEPGEEGHLEDAAPAAEEDTPEEPEDGEDEEAADSAKEDASPERPGLRDRVRTWVESVEERTGRRPAAEDTPGEDSGDAEAGDEPEDDEDADAGEEPEDDEDTGKGDTGDTGDTGKGTGPKPGGPVRKTSPGRVKARRPRSRPRFSAPGIPHTMKAAKERRSLVEVIRSTPDHVRWMTYSGSALAGGFYLGWPQWVRDGAAFLATEHPSLTDAYSFTCYGLAAGVLVLDYRARGWALPFAWAARVPTASLVVGVLMYGDPTPISQLA</sequence>
<feature type="compositionally biased region" description="Gly residues" evidence="1">
    <location>
        <begin position="145"/>
        <end position="154"/>
    </location>
</feature>
<reference evidence="2 3" key="1">
    <citation type="submission" date="2024-03" db="EMBL/GenBank/DDBJ databases">
        <title>First Report of Pectobacterium brasiliscabiei causing potato scab in china.</title>
        <authorList>
            <person name="Handique U."/>
        </authorList>
    </citation>
    <scope>NUCLEOTIDE SEQUENCE [LARGE SCALE GENOMIC DNA]</scope>
    <source>
        <strain evidence="2 3">ZRIMU1503</strain>
    </source>
</reference>
<gene>
    <name evidence="2" type="ORF">WB403_30590</name>
</gene>
<dbReference type="EMBL" id="JBBAYM010000023">
    <property type="protein sequence ID" value="MEI5613504.1"/>
    <property type="molecule type" value="Genomic_DNA"/>
</dbReference>
<organism evidence="2 3">
    <name type="scientific">Streptomyces brasiliscabiei</name>
    <dbReference type="NCBI Taxonomy" id="2736302"/>
    <lineage>
        <taxon>Bacteria</taxon>
        <taxon>Bacillati</taxon>
        <taxon>Actinomycetota</taxon>
        <taxon>Actinomycetes</taxon>
        <taxon>Kitasatosporales</taxon>
        <taxon>Streptomycetaceae</taxon>
        <taxon>Streptomyces</taxon>
    </lineage>
</organism>